<dbReference type="AlphaFoldDB" id="A0A7W6EB39"/>
<comment type="caution">
    <text evidence="2">The sequence shown here is derived from an EMBL/GenBank/DDBJ whole genome shotgun (WGS) entry which is preliminary data.</text>
</comment>
<gene>
    <name evidence="2" type="ORF">GGR04_000627</name>
</gene>
<feature type="compositionally biased region" description="Acidic residues" evidence="1">
    <location>
        <begin position="69"/>
        <end position="82"/>
    </location>
</feature>
<name>A0A7W6EB39_9HYPH</name>
<sequence length="90" mass="9918">MLTEAQTDDISEKIATLFQGMDLEDVASILKIQMAMLVTQGTDDAEGAMEFLDEIYEDVEQMIESYPFGEEDEDEDDGEEGSADAKPSAN</sequence>
<evidence type="ECO:0000313" key="3">
    <source>
        <dbReference type="Proteomes" id="UP000542776"/>
    </source>
</evidence>
<accession>A0A7W6EB39</accession>
<organism evidence="2 3">
    <name type="scientific">Aureimonas pseudogalii</name>
    <dbReference type="NCBI Taxonomy" id="1744844"/>
    <lineage>
        <taxon>Bacteria</taxon>
        <taxon>Pseudomonadati</taxon>
        <taxon>Pseudomonadota</taxon>
        <taxon>Alphaproteobacteria</taxon>
        <taxon>Hyphomicrobiales</taxon>
        <taxon>Aurantimonadaceae</taxon>
        <taxon>Aureimonas</taxon>
    </lineage>
</organism>
<protein>
    <submittedName>
        <fullName evidence="2">Uncharacterized protein</fullName>
    </submittedName>
</protein>
<proteinExistence type="predicted"/>
<evidence type="ECO:0000313" key="2">
    <source>
        <dbReference type="EMBL" id="MBB3996806.1"/>
    </source>
</evidence>
<dbReference type="Proteomes" id="UP000542776">
    <property type="component" value="Unassembled WGS sequence"/>
</dbReference>
<dbReference type="RefSeq" id="WP_183197748.1">
    <property type="nucleotide sequence ID" value="NZ_JACIEK010000001.1"/>
</dbReference>
<feature type="region of interest" description="Disordered" evidence="1">
    <location>
        <begin position="64"/>
        <end position="90"/>
    </location>
</feature>
<dbReference type="EMBL" id="JACIEK010000001">
    <property type="protein sequence ID" value="MBB3996806.1"/>
    <property type="molecule type" value="Genomic_DNA"/>
</dbReference>
<keyword evidence="3" id="KW-1185">Reference proteome</keyword>
<evidence type="ECO:0000256" key="1">
    <source>
        <dbReference type="SAM" id="MobiDB-lite"/>
    </source>
</evidence>
<reference evidence="2 3" key="1">
    <citation type="submission" date="2020-08" db="EMBL/GenBank/DDBJ databases">
        <title>Genomic Encyclopedia of Type Strains, Phase IV (KMG-IV): sequencing the most valuable type-strain genomes for metagenomic binning, comparative biology and taxonomic classification.</title>
        <authorList>
            <person name="Goeker M."/>
        </authorList>
    </citation>
    <scope>NUCLEOTIDE SEQUENCE [LARGE SCALE GENOMIC DNA]</scope>
    <source>
        <strain evidence="2 3">DSM 102238</strain>
    </source>
</reference>